<dbReference type="PANTHER" id="PTHR43065:SF42">
    <property type="entry name" value="TWO-COMPONENT SENSOR PPRA"/>
    <property type="match status" value="1"/>
</dbReference>
<dbReference type="Gene3D" id="3.30.565.10">
    <property type="entry name" value="Histidine kinase-like ATPase, C-terminal domain"/>
    <property type="match status" value="1"/>
</dbReference>
<dbReference type="NCBIfam" id="TIGR00229">
    <property type="entry name" value="sensory_box"/>
    <property type="match status" value="1"/>
</dbReference>
<dbReference type="Gene3D" id="6.10.340.10">
    <property type="match status" value="1"/>
</dbReference>
<dbReference type="InterPro" id="IPR003660">
    <property type="entry name" value="HAMP_dom"/>
</dbReference>
<comment type="subcellular location">
    <subcellularLocation>
        <location evidence="2">Membrane</location>
    </subcellularLocation>
</comment>
<dbReference type="PROSITE" id="PS50885">
    <property type="entry name" value="HAMP"/>
    <property type="match status" value="1"/>
</dbReference>
<feature type="domain" description="Histidine kinase" evidence="8">
    <location>
        <begin position="631"/>
        <end position="849"/>
    </location>
</feature>
<evidence type="ECO:0000256" key="5">
    <source>
        <dbReference type="ARBA" id="ARBA00022679"/>
    </source>
</evidence>
<protein>
    <recommendedName>
        <fullName evidence="3">histidine kinase</fullName>
        <ecNumber evidence="3">2.7.13.3</ecNumber>
    </recommendedName>
</protein>
<feature type="domain" description="HAMP" evidence="9">
    <location>
        <begin position="413"/>
        <end position="465"/>
    </location>
</feature>
<organism evidence="10 11">
    <name type="scientific">Candidatus Desulfatifera sulfidica</name>
    <dbReference type="NCBI Taxonomy" id="2841691"/>
    <lineage>
        <taxon>Bacteria</taxon>
        <taxon>Pseudomonadati</taxon>
        <taxon>Thermodesulfobacteriota</taxon>
        <taxon>Desulfobulbia</taxon>
        <taxon>Desulfobulbales</taxon>
        <taxon>Desulfobulbaceae</taxon>
        <taxon>Candidatus Desulfatifera</taxon>
    </lineage>
</organism>
<gene>
    <name evidence="10" type="ORF">H8E79_06335</name>
</gene>
<evidence type="ECO:0000313" key="11">
    <source>
        <dbReference type="Proteomes" id="UP000599024"/>
    </source>
</evidence>
<comment type="catalytic activity">
    <reaction evidence="1">
        <text>ATP + protein L-histidine = ADP + protein N-phospho-L-histidine.</text>
        <dbReference type="EC" id="2.7.13.3"/>
    </reaction>
</comment>
<dbReference type="Pfam" id="PF00672">
    <property type="entry name" value="HAMP"/>
    <property type="match status" value="1"/>
</dbReference>
<keyword evidence="7" id="KW-1133">Transmembrane helix</keyword>
<dbReference type="CDD" id="cd00082">
    <property type="entry name" value="HisKA"/>
    <property type="match status" value="1"/>
</dbReference>
<dbReference type="Gene3D" id="1.10.287.130">
    <property type="match status" value="1"/>
</dbReference>
<evidence type="ECO:0000256" key="6">
    <source>
        <dbReference type="ARBA" id="ARBA00022777"/>
    </source>
</evidence>
<dbReference type="CDD" id="cd06225">
    <property type="entry name" value="HAMP"/>
    <property type="match status" value="1"/>
</dbReference>
<evidence type="ECO:0000256" key="1">
    <source>
        <dbReference type="ARBA" id="ARBA00000085"/>
    </source>
</evidence>
<dbReference type="InterPro" id="IPR035965">
    <property type="entry name" value="PAS-like_dom_sf"/>
</dbReference>
<dbReference type="InterPro" id="IPR000014">
    <property type="entry name" value="PAS"/>
</dbReference>
<keyword evidence="6" id="KW-0418">Kinase</keyword>
<accession>A0A8J6NAC9</accession>
<dbReference type="SMART" id="SM00387">
    <property type="entry name" value="HATPase_c"/>
    <property type="match status" value="1"/>
</dbReference>
<proteinExistence type="predicted"/>
<dbReference type="PRINTS" id="PR00344">
    <property type="entry name" value="BCTRLSENSOR"/>
</dbReference>
<dbReference type="PROSITE" id="PS50109">
    <property type="entry name" value="HIS_KIN"/>
    <property type="match status" value="1"/>
</dbReference>
<dbReference type="SUPFAM" id="SSF158472">
    <property type="entry name" value="HAMP domain-like"/>
    <property type="match status" value="1"/>
</dbReference>
<dbReference type="InterPro" id="IPR004358">
    <property type="entry name" value="Sig_transdc_His_kin-like_C"/>
</dbReference>
<evidence type="ECO:0000313" key="10">
    <source>
        <dbReference type="EMBL" id="MBC8208767.1"/>
    </source>
</evidence>
<dbReference type="PANTHER" id="PTHR43065">
    <property type="entry name" value="SENSOR HISTIDINE KINASE"/>
    <property type="match status" value="1"/>
</dbReference>
<sequence length="860" mass="95855">MFHSRIGRKIFLIVSVILLGTTLLYLAQALRLMDNFGNQAVQINEQGARERARIFLAALTHEQANGYAQQLYQIELASAMLGAQASQLLTDERESASPEGLLDSFVYEADKHFYYRLGGSMIDFFWSADPFSDQAREKIERLSALGPQFMTVLHQIPEATAAHYISLFGGLGYSTLRATAQEVIDILPDARVVDICTGEPVLVAAPRRNPEQRTVWSNIYKDDVGSGLMITASTPFVDGSGEFAGVTGIDVSLADLLIGLHARDGRDVDVKEDMISFLMDGKGRLIAFPVERLAEFGFDVDLTAMRDSTDTIDQHLGDSAHAAVREMAATILMQWQQIFPLKLGGTRYEVASERMQPTGWYLVKLIPEAALLASVVATKGALETALGSMNWSFARSAVLVYGASLLLMVMLLRLLVRPLLALTQSSRLAAQGHFDDRVEIRRTDELGELATSFNGMLESLSQFAESDREYAATLEQEVTDRTRQLRQYERVVAVSQDMIAVVDRQGKYLLVNNSHLLRHGQSRGEIFDLRISDVLGEEQFEDKVRPYLKRALAGESLKTEDWFEYGSDQQHRHFVSVHYSPDPDEDGTINRVLISVRDFTKIKRVEEELRKTQQEMIHSEKMAAVGRMVAGLSHEINNTMNFSSAALPPLRRRIQALLDGVQDRHKFENDLEILLNNIDEGNRRTQAIVQRLTTFSRQELAHPICIDLHGELDRALLLVGNEDSKVEIVRQYGIGLPEITCVPDQLCQVFVNLLLNAYQAMAGNGCITVETLADAQWLRVRIIDNGPGIEEQSLKNIFEPFYTTRDVGQGTGLGLSISYDIIQHHQGLLRAWNNEGGGACFEVALPLGMTCATGVSTEDQ</sequence>
<evidence type="ECO:0000256" key="2">
    <source>
        <dbReference type="ARBA" id="ARBA00004370"/>
    </source>
</evidence>
<keyword evidence="4" id="KW-0597">Phosphoprotein</keyword>
<dbReference type="Gene3D" id="3.30.450.20">
    <property type="entry name" value="PAS domain"/>
    <property type="match status" value="2"/>
</dbReference>
<dbReference type="InterPro" id="IPR013656">
    <property type="entry name" value="PAS_4"/>
</dbReference>
<dbReference type="InterPro" id="IPR003661">
    <property type="entry name" value="HisK_dim/P_dom"/>
</dbReference>
<name>A0A8J6NAC9_9BACT</name>
<evidence type="ECO:0000259" key="8">
    <source>
        <dbReference type="PROSITE" id="PS50109"/>
    </source>
</evidence>
<keyword evidence="5" id="KW-0808">Transferase</keyword>
<keyword evidence="7" id="KW-0812">Transmembrane</keyword>
<evidence type="ECO:0000259" key="9">
    <source>
        <dbReference type="PROSITE" id="PS50885"/>
    </source>
</evidence>
<keyword evidence="7" id="KW-0472">Membrane</keyword>
<dbReference type="InterPro" id="IPR036890">
    <property type="entry name" value="HATPase_C_sf"/>
</dbReference>
<dbReference type="SUPFAM" id="SSF55785">
    <property type="entry name" value="PYP-like sensor domain (PAS domain)"/>
    <property type="match status" value="1"/>
</dbReference>
<dbReference type="SMART" id="SM00304">
    <property type="entry name" value="HAMP"/>
    <property type="match status" value="1"/>
</dbReference>
<dbReference type="GO" id="GO:0000155">
    <property type="term" value="F:phosphorelay sensor kinase activity"/>
    <property type="evidence" value="ECO:0007669"/>
    <property type="project" value="InterPro"/>
</dbReference>
<dbReference type="GO" id="GO:0016020">
    <property type="term" value="C:membrane"/>
    <property type="evidence" value="ECO:0007669"/>
    <property type="project" value="UniProtKB-SubCell"/>
</dbReference>
<evidence type="ECO:0000256" key="4">
    <source>
        <dbReference type="ARBA" id="ARBA00022553"/>
    </source>
</evidence>
<comment type="caution">
    <text evidence="10">The sequence shown here is derived from an EMBL/GenBank/DDBJ whole genome shotgun (WGS) entry which is preliminary data.</text>
</comment>
<dbReference type="Pfam" id="PF22673">
    <property type="entry name" value="MCP-like_PDC_1"/>
    <property type="match status" value="1"/>
</dbReference>
<dbReference type="Pfam" id="PF08448">
    <property type="entry name" value="PAS_4"/>
    <property type="match status" value="1"/>
</dbReference>
<dbReference type="InterPro" id="IPR005467">
    <property type="entry name" value="His_kinase_dom"/>
</dbReference>
<dbReference type="EMBL" id="JACNLK010000053">
    <property type="protein sequence ID" value="MBC8208767.1"/>
    <property type="molecule type" value="Genomic_DNA"/>
</dbReference>
<dbReference type="AlphaFoldDB" id="A0A8J6NAC9"/>
<dbReference type="Proteomes" id="UP000599024">
    <property type="component" value="Unassembled WGS sequence"/>
</dbReference>
<feature type="transmembrane region" description="Helical" evidence="7">
    <location>
        <begin position="398"/>
        <end position="416"/>
    </location>
</feature>
<evidence type="ECO:0000256" key="7">
    <source>
        <dbReference type="SAM" id="Phobius"/>
    </source>
</evidence>
<dbReference type="SUPFAM" id="SSF55874">
    <property type="entry name" value="ATPase domain of HSP90 chaperone/DNA topoisomerase II/histidine kinase"/>
    <property type="match status" value="1"/>
</dbReference>
<dbReference type="CDD" id="cd00130">
    <property type="entry name" value="PAS"/>
    <property type="match status" value="1"/>
</dbReference>
<evidence type="ECO:0000256" key="3">
    <source>
        <dbReference type="ARBA" id="ARBA00012438"/>
    </source>
</evidence>
<dbReference type="EC" id="2.7.13.3" evidence="3"/>
<dbReference type="Pfam" id="PF02518">
    <property type="entry name" value="HATPase_c"/>
    <property type="match status" value="1"/>
</dbReference>
<dbReference type="CDD" id="cd12913">
    <property type="entry name" value="PDC1_MCP_like"/>
    <property type="match status" value="1"/>
</dbReference>
<dbReference type="InterPro" id="IPR003594">
    <property type="entry name" value="HATPase_dom"/>
</dbReference>
<reference evidence="10 11" key="1">
    <citation type="submission" date="2020-08" db="EMBL/GenBank/DDBJ databases">
        <title>Bridging the membrane lipid divide: bacteria of the FCB group superphylum have the potential to synthesize archaeal ether lipids.</title>
        <authorList>
            <person name="Villanueva L."/>
            <person name="Von Meijenfeldt F.A.B."/>
            <person name="Westbye A.B."/>
            <person name="Yadav S."/>
            <person name="Hopmans E.C."/>
            <person name="Dutilh B.E."/>
            <person name="Sinninghe Damste J.S."/>
        </authorList>
    </citation>
    <scope>NUCLEOTIDE SEQUENCE [LARGE SCALE GENOMIC DNA]</scope>
    <source>
        <strain evidence="10">NIOZ-UU81</strain>
    </source>
</reference>